<feature type="transmembrane region" description="Helical" evidence="1">
    <location>
        <begin position="74"/>
        <end position="93"/>
    </location>
</feature>
<dbReference type="RefSeq" id="WP_138723496.1">
    <property type="nucleotide sequence ID" value="NZ_SSHJ02000007.1"/>
</dbReference>
<keyword evidence="1" id="KW-0472">Membrane</keyword>
<evidence type="ECO:0000256" key="1">
    <source>
        <dbReference type="SAM" id="Phobius"/>
    </source>
</evidence>
<gene>
    <name evidence="2" type="ORF">E6A44_012415</name>
</gene>
<accession>A0ABW9J8G5</accession>
<proteinExistence type="predicted"/>
<feature type="transmembrane region" description="Helical" evidence="1">
    <location>
        <begin position="158"/>
        <end position="176"/>
    </location>
</feature>
<feature type="transmembrane region" description="Helical" evidence="1">
    <location>
        <begin position="226"/>
        <end position="243"/>
    </location>
</feature>
<dbReference type="Proteomes" id="UP001517247">
    <property type="component" value="Unassembled WGS sequence"/>
</dbReference>
<dbReference type="EMBL" id="SSHJ02000007">
    <property type="protein sequence ID" value="MFN0256384.1"/>
    <property type="molecule type" value="Genomic_DNA"/>
</dbReference>
<keyword evidence="1" id="KW-0812">Transmembrane</keyword>
<feature type="transmembrane region" description="Helical" evidence="1">
    <location>
        <begin position="42"/>
        <end position="62"/>
    </location>
</feature>
<evidence type="ECO:0008006" key="4">
    <source>
        <dbReference type="Google" id="ProtNLM"/>
    </source>
</evidence>
<name>A0ABW9J8G5_9SPHI</name>
<evidence type="ECO:0000313" key="2">
    <source>
        <dbReference type="EMBL" id="MFN0256384.1"/>
    </source>
</evidence>
<comment type="caution">
    <text evidence="2">The sequence shown here is derived from an EMBL/GenBank/DDBJ whole genome shotgun (WGS) entry which is preliminary data.</text>
</comment>
<feature type="transmembrane region" description="Helical" evidence="1">
    <location>
        <begin position="127"/>
        <end position="146"/>
    </location>
</feature>
<reference evidence="2 3" key="1">
    <citation type="submission" date="2024-12" db="EMBL/GenBank/DDBJ databases">
        <authorList>
            <person name="Hu S."/>
        </authorList>
    </citation>
    <scope>NUCLEOTIDE SEQUENCE [LARGE SCALE GENOMIC DNA]</scope>
    <source>
        <strain evidence="2 3">THG-T11</strain>
    </source>
</reference>
<sequence length="257" mass="29249">MFFIFIIIFFVNKINNALEKDTSVNALSEVSNAKAIPNYLPFVFHVVIALLVLTTLFSSKLLSEERIELLINDISFQFYSTLLLVIIGLISPFTKLRAETSDKLQSLAAATNNPIPKWLVEGNHLQITKIIVCAVIVFYFFYGGYIKLPSLTEGEFSGIAIFLIFFFLLNNIVQLFRNPKEFRKSNMLRLTVLFKSIRNSFFILIGGVVLIFIPSAIMGLKFVDEVNPLIIALFGYNIIMAYNEYKVLKLLHQPDDV</sequence>
<keyword evidence="1" id="KW-1133">Transmembrane helix</keyword>
<organism evidence="2 3">
    <name type="scientific">Pedobacter ureilyticus</name>
    <dbReference type="NCBI Taxonomy" id="1393051"/>
    <lineage>
        <taxon>Bacteria</taxon>
        <taxon>Pseudomonadati</taxon>
        <taxon>Bacteroidota</taxon>
        <taxon>Sphingobacteriia</taxon>
        <taxon>Sphingobacteriales</taxon>
        <taxon>Sphingobacteriaceae</taxon>
        <taxon>Pedobacter</taxon>
    </lineage>
</organism>
<feature type="transmembrane region" description="Helical" evidence="1">
    <location>
        <begin position="197"/>
        <end position="220"/>
    </location>
</feature>
<evidence type="ECO:0000313" key="3">
    <source>
        <dbReference type="Proteomes" id="UP001517247"/>
    </source>
</evidence>
<protein>
    <recommendedName>
        <fullName evidence="4">DUF4271 domain-containing protein</fullName>
    </recommendedName>
</protein>
<keyword evidence="3" id="KW-1185">Reference proteome</keyword>